<accession>A0A6J7HY72</accession>
<evidence type="ECO:0000259" key="2">
    <source>
        <dbReference type="Pfam" id="PF01266"/>
    </source>
</evidence>
<name>A0A6J7HY72_9ZZZZ</name>
<dbReference type="InterPro" id="IPR006076">
    <property type="entry name" value="FAD-dep_OxRdtase"/>
</dbReference>
<dbReference type="PANTHER" id="PTHR13847">
    <property type="entry name" value="SARCOSINE DEHYDROGENASE-RELATED"/>
    <property type="match status" value="1"/>
</dbReference>
<dbReference type="Gene3D" id="3.30.9.10">
    <property type="entry name" value="D-Amino Acid Oxidase, subunit A, domain 2"/>
    <property type="match status" value="1"/>
</dbReference>
<gene>
    <name evidence="3" type="ORF">UFOPK3614_00966</name>
</gene>
<feature type="domain" description="FAD dependent oxidoreductase" evidence="2">
    <location>
        <begin position="4"/>
        <end position="390"/>
    </location>
</feature>
<dbReference type="GO" id="GO:0016491">
    <property type="term" value="F:oxidoreductase activity"/>
    <property type="evidence" value="ECO:0007669"/>
    <property type="project" value="UniProtKB-KW"/>
</dbReference>
<dbReference type="SUPFAM" id="SSF51905">
    <property type="entry name" value="FAD/NAD(P)-binding domain"/>
    <property type="match status" value="1"/>
</dbReference>
<sequence length="414" mass="44648">MSTLILGAGPIGLASAFELASRGENVTVISQSRHVGESSYVNAGWIVPIMSAPVPAPGALRNSIPWLMDSRSPLKIAPELSPGHISFMLSMLKFSTQKHFVKGLAALSELGRGTLTEFDGYIEKGVEFEIHRSGILMAFTSQAELDSHAIEFEGVEKYGMAPVSVLNSSQMQAREPLLSEIVKYGIDCSDQYFVDPTSLISGLRKKCIELGVEFIDQSEQITLVTKGSKAHVEAGSRTFSGDRVLVAAGVGSRALLENIGIRIPIRFGKGYCFDFVGEKRIKNSLYLSSAKVAVTPNQNYVRFAGTMEFGGNGLSINEKRARGILKSSARYFKEDIFRNAEPKSGLRPMTPDGLPVIGKISGVSNLYISSGHAMLGVTLAANSARAITDLILDGTSAIDISSFNPERFSRSVAR</sequence>
<dbReference type="EMBL" id="CAFBMS010000063">
    <property type="protein sequence ID" value="CAB4922940.1"/>
    <property type="molecule type" value="Genomic_DNA"/>
</dbReference>
<keyword evidence="1" id="KW-0560">Oxidoreductase</keyword>
<evidence type="ECO:0000256" key="1">
    <source>
        <dbReference type="ARBA" id="ARBA00023002"/>
    </source>
</evidence>
<organism evidence="3">
    <name type="scientific">freshwater metagenome</name>
    <dbReference type="NCBI Taxonomy" id="449393"/>
    <lineage>
        <taxon>unclassified sequences</taxon>
        <taxon>metagenomes</taxon>
        <taxon>ecological metagenomes</taxon>
    </lineage>
</organism>
<dbReference type="Gene3D" id="3.50.50.60">
    <property type="entry name" value="FAD/NAD(P)-binding domain"/>
    <property type="match status" value="2"/>
</dbReference>
<dbReference type="InterPro" id="IPR036188">
    <property type="entry name" value="FAD/NAD-bd_sf"/>
</dbReference>
<dbReference type="Pfam" id="PF01266">
    <property type="entry name" value="DAO"/>
    <property type="match status" value="1"/>
</dbReference>
<reference evidence="3" key="1">
    <citation type="submission" date="2020-05" db="EMBL/GenBank/DDBJ databases">
        <authorList>
            <person name="Chiriac C."/>
            <person name="Salcher M."/>
            <person name="Ghai R."/>
            <person name="Kavagutti S V."/>
        </authorList>
    </citation>
    <scope>NUCLEOTIDE SEQUENCE</scope>
</reference>
<dbReference type="AlphaFoldDB" id="A0A6J7HY72"/>
<dbReference type="GO" id="GO:0005737">
    <property type="term" value="C:cytoplasm"/>
    <property type="evidence" value="ECO:0007669"/>
    <property type="project" value="TreeGrafter"/>
</dbReference>
<protein>
    <submittedName>
        <fullName evidence="3">Unannotated protein</fullName>
    </submittedName>
</protein>
<proteinExistence type="predicted"/>
<dbReference type="PANTHER" id="PTHR13847:SF289">
    <property type="entry name" value="GLYCINE OXIDASE"/>
    <property type="match status" value="1"/>
</dbReference>
<evidence type="ECO:0000313" key="3">
    <source>
        <dbReference type="EMBL" id="CAB4922940.1"/>
    </source>
</evidence>